<dbReference type="AlphaFoldDB" id="A0A813IR02"/>
<evidence type="ECO:0000313" key="2">
    <source>
        <dbReference type="EMBL" id="CAE8655580.1"/>
    </source>
</evidence>
<protein>
    <submittedName>
        <fullName evidence="2">Uncharacterized protein</fullName>
    </submittedName>
</protein>
<name>A0A813IR02_POLGL</name>
<dbReference type="EMBL" id="CAJNNW010013619">
    <property type="protein sequence ID" value="CAE8655580.1"/>
    <property type="molecule type" value="Genomic_DNA"/>
</dbReference>
<evidence type="ECO:0000313" key="3">
    <source>
        <dbReference type="Proteomes" id="UP000626109"/>
    </source>
</evidence>
<sequence length="246" mass="27952">MADPVKFQEAISDPEQFVMPFLQLALHRAVAKLRPHLEPVLKWYDITSLIDGLTSIEHIEETIADPDSLLSLLRLAARFAAKTHLRLNLEPLLQAHGLEWCDVLPSIEKLDCIDDLQKATAHPDDFLVTLVRESLALSLKCALAKLRSQLEPLLLEQSLKWSDLVPPTDESNNDIPDEGSEGATEDRSRYFASFAKRSQDVFAEKRPKLAARLRELEPWLLQEQGPEYDRQKPPSRDVYLRVKGTL</sequence>
<reference evidence="2" key="1">
    <citation type="submission" date="2021-02" db="EMBL/GenBank/DDBJ databases">
        <authorList>
            <person name="Dougan E. K."/>
            <person name="Rhodes N."/>
            <person name="Thang M."/>
            <person name="Chan C."/>
        </authorList>
    </citation>
    <scope>NUCLEOTIDE SEQUENCE</scope>
</reference>
<comment type="caution">
    <text evidence="2">The sequence shown here is derived from an EMBL/GenBank/DDBJ whole genome shotgun (WGS) entry which is preliminary data.</text>
</comment>
<gene>
    <name evidence="2" type="ORF">PGLA2088_LOCUS11679</name>
</gene>
<accession>A0A813IR02</accession>
<feature type="region of interest" description="Disordered" evidence="1">
    <location>
        <begin position="165"/>
        <end position="185"/>
    </location>
</feature>
<proteinExistence type="predicted"/>
<dbReference type="Proteomes" id="UP000626109">
    <property type="component" value="Unassembled WGS sequence"/>
</dbReference>
<evidence type="ECO:0000256" key="1">
    <source>
        <dbReference type="SAM" id="MobiDB-lite"/>
    </source>
</evidence>
<feature type="compositionally biased region" description="Acidic residues" evidence="1">
    <location>
        <begin position="171"/>
        <end position="180"/>
    </location>
</feature>
<organism evidence="2 3">
    <name type="scientific">Polarella glacialis</name>
    <name type="common">Dinoflagellate</name>
    <dbReference type="NCBI Taxonomy" id="89957"/>
    <lineage>
        <taxon>Eukaryota</taxon>
        <taxon>Sar</taxon>
        <taxon>Alveolata</taxon>
        <taxon>Dinophyceae</taxon>
        <taxon>Suessiales</taxon>
        <taxon>Suessiaceae</taxon>
        <taxon>Polarella</taxon>
    </lineage>
</organism>